<gene>
    <name evidence="2" type="ORF">J2S64_002591</name>
</gene>
<accession>A0ABU2BJT5</accession>
<proteinExistence type="predicted"/>
<evidence type="ECO:0000256" key="1">
    <source>
        <dbReference type="SAM" id="SignalP"/>
    </source>
</evidence>
<dbReference type="InterPro" id="IPR015943">
    <property type="entry name" value="WD40/YVTN_repeat-like_dom_sf"/>
</dbReference>
<dbReference type="PANTHER" id="PTHR43739">
    <property type="entry name" value="XYLOGLUCANASE (EUROFUNG)"/>
    <property type="match status" value="1"/>
</dbReference>
<keyword evidence="3" id="KW-1185">Reference proteome</keyword>
<evidence type="ECO:0000313" key="3">
    <source>
        <dbReference type="Proteomes" id="UP001183817"/>
    </source>
</evidence>
<dbReference type="InterPro" id="IPR054817">
    <property type="entry name" value="Glycosyl_F510_1955-like"/>
</dbReference>
<dbReference type="PANTHER" id="PTHR43739:SF5">
    <property type="entry name" value="EXO-ALPHA-SIALIDASE"/>
    <property type="match status" value="1"/>
</dbReference>
<sequence>MQACSFYRCYLWRSMPFPTRIFRQSRIWPATAIALLATLGLAACGATPDSNAGEQPPANPFGHIHAISIEETTQRVLLATHNGLFDATETVPRKIGPTIDLMGFAASSNGTFYASGHPGPGIDLPNPLGLMKSTDGGESWIPVSLQGSSDFHAMTVTSDQIVGFDGILRSTVDGKEWSDAGPMSPSPYALVGSPDNTVVLATTEDGVWRSVDSGDTWETPDGGPRLLTAAFADPMTVVGVTPEGSVYLSDDAGLSWASIKAEVGQPSTMGATRTADGNISVWMAMEGGLVKYTYDGTTFTEETP</sequence>
<feature type="chain" id="PRO_5046864954" description="Exo-alpha-sialidase" evidence="1">
    <location>
        <begin position="43"/>
        <end position="304"/>
    </location>
</feature>
<dbReference type="Proteomes" id="UP001183817">
    <property type="component" value="Unassembled WGS sequence"/>
</dbReference>
<name>A0ABU2BJT5_9MICC</name>
<protein>
    <recommendedName>
        <fullName evidence="4">Exo-alpha-sialidase</fullName>
    </recommendedName>
</protein>
<evidence type="ECO:0000313" key="2">
    <source>
        <dbReference type="EMBL" id="MDR7358900.1"/>
    </source>
</evidence>
<comment type="caution">
    <text evidence="2">The sequence shown here is derived from an EMBL/GenBank/DDBJ whole genome shotgun (WGS) entry which is preliminary data.</text>
</comment>
<feature type="signal peptide" evidence="1">
    <location>
        <begin position="1"/>
        <end position="42"/>
    </location>
</feature>
<reference evidence="2 3" key="1">
    <citation type="submission" date="2023-07" db="EMBL/GenBank/DDBJ databases">
        <title>Sequencing the genomes of 1000 actinobacteria strains.</title>
        <authorList>
            <person name="Klenk H.-P."/>
        </authorList>
    </citation>
    <scope>NUCLEOTIDE SEQUENCE [LARGE SCALE GENOMIC DNA]</scope>
    <source>
        <strain evidence="2 3">DSM 20167</strain>
    </source>
</reference>
<dbReference type="SUPFAM" id="SSF110296">
    <property type="entry name" value="Oligoxyloglucan reducing end-specific cellobiohydrolase"/>
    <property type="match status" value="1"/>
</dbReference>
<organism evidence="2 3">
    <name type="scientific">Paeniglutamicibacter sulfureus</name>
    <dbReference type="NCBI Taxonomy" id="43666"/>
    <lineage>
        <taxon>Bacteria</taxon>
        <taxon>Bacillati</taxon>
        <taxon>Actinomycetota</taxon>
        <taxon>Actinomycetes</taxon>
        <taxon>Micrococcales</taxon>
        <taxon>Micrococcaceae</taxon>
        <taxon>Paeniglutamicibacter</taxon>
    </lineage>
</organism>
<dbReference type="CDD" id="cd15482">
    <property type="entry name" value="Sialidase_non-viral"/>
    <property type="match status" value="1"/>
</dbReference>
<dbReference type="NCBIfam" id="NF045728">
    <property type="entry name" value="glycosyl_F510_1955"/>
    <property type="match status" value="1"/>
</dbReference>
<keyword evidence="1" id="KW-0732">Signal</keyword>
<dbReference type="Gene3D" id="2.130.10.10">
    <property type="entry name" value="YVTN repeat-like/Quinoprotein amine dehydrogenase"/>
    <property type="match status" value="2"/>
</dbReference>
<dbReference type="EMBL" id="JAVDYI010000001">
    <property type="protein sequence ID" value="MDR7358900.1"/>
    <property type="molecule type" value="Genomic_DNA"/>
</dbReference>
<dbReference type="RefSeq" id="WP_310291016.1">
    <property type="nucleotide sequence ID" value="NZ_BAAAWO010000001.1"/>
</dbReference>
<evidence type="ECO:0008006" key="4">
    <source>
        <dbReference type="Google" id="ProtNLM"/>
    </source>
</evidence>
<dbReference type="InterPro" id="IPR052025">
    <property type="entry name" value="Xyloglucanase_GH74"/>
</dbReference>